<feature type="compositionally biased region" description="Pro residues" evidence="1">
    <location>
        <begin position="209"/>
        <end position="223"/>
    </location>
</feature>
<protein>
    <recommendedName>
        <fullName evidence="5">Htaa protein</fullName>
    </recommendedName>
</protein>
<evidence type="ECO:0000256" key="1">
    <source>
        <dbReference type="SAM" id="MobiDB-lite"/>
    </source>
</evidence>
<evidence type="ECO:0008006" key="5">
    <source>
        <dbReference type="Google" id="ProtNLM"/>
    </source>
</evidence>
<evidence type="ECO:0000313" key="4">
    <source>
        <dbReference type="Proteomes" id="UP000679629"/>
    </source>
</evidence>
<keyword evidence="2" id="KW-0732">Signal</keyword>
<dbReference type="Proteomes" id="UP000679629">
    <property type="component" value="Chromosome"/>
</dbReference>
<name>A0ABX8FWU9_9ACTN</name>
<feature type="region of interest" description="Disordered" evidence="1">
    <location>
        <begin position="194"/>
        <end position="230"/>
    </location>
</feature>
<sequence>MAKRPGAVALAVGAALCAVLSPGAAAAQEGEALPREVSGGYANWDTDVPGLTGRGIALTADRPAVQGAADRSSFPATGGGADPGTGAAEVELGGIARLERSAGPGDPLVLGGLRLELSGGGDGGALHVRAVRDGRAQEVTLAEFAAGGAEPAVRAGGMTWTGLRASLTDEGAVLLSDWSGERFASGDALGVLDVTAGTGAGDGASGDVPPSPTPTTPDTPAPEPQRERTSAPVASVAHSALAPGEEQRVTGEGFAPGAVVLVAIDGDTRYQAVADEDGRVARAFPVYATAVEGGHTVELSAVTGQQGAAVAQFTVRTAN</sequence>
<dbReference type="RefSeq" id="WP_215121486.1">
    <property type="nucleotide sequence ID" value="NZ_CP075896.1"/>
</dbReference>
<feature type="chain" id="PRO_5045894955" description="Htaa protein" evidence="2">
    <location>
        <begin position="27"/>
        <end position="319"/>
    </location>
</feature>
<proteinExistence type="predicted"/>
<gene>
    <name evidence="3" type="ORF">KJK29_25715</name>
</gene>
<accession>A0ABX8FWU9</accession>
<dbReference type="EMBL" id="CP075896">
    <property type="protein sequence ID" value="QWB25685.1"/>
    <property type="molecule type" value="Genomic_DNA"/>
</dbReference>
<feature type="signal peptide" evidence="2">
    <location>
        <begin position="1"/>
        <end position="26"/>
    </location>
</feature>
<evidence type="ECO:0000256" key="2">
    <source>
        <dbReference type="SAM" id="SignalP"/>
    </source>
</evidence>
<evidence type="ECO:0000313" key="3">
    <source>
        <dbReference type="EMBL" id="QWB25685.1"/>
    </source>
</evidence>
<reference evidence="4" key="1">
    <citation type="submission" date="2021-05" db="EMBL/GenBank/DDBJ databases">
        <title>Direct Submission.</title>
        <authorList>
            <person name="Li K."/>
            <person name="Gao J."/>
        </authorList>
    </citation>
    <scope>NUCLEOTIDE SEQUENCE [LARGE SCALE GENOMIC DNA]</scope>
    <source>
        <strain evidence="4">MG62</strain>
    </source>
</reference>
<feature type="region of interest" description="Disordered" evidence="1">
    <location>
        <begin position="64"/>
        <end position="84"/>
    </location>
</feature>
<organism evidence="3 4">
    <name type="scientific">Streptomyces koelreuteriae</name>
    <dbReference type="NCBI Taxonomy" id="2838015"/>
    <lineage>
        <taxon>Bacteria</taxon>
        <taxon>Bacillati</taxon>
        <taxon>Actinomycetota</taxon>
        <taxon>Actinomycetes</taxon>
        <taxon>Kitasatosporales</taxon>
        <taxon>Streptomycetaceae</taxon>
        <taxon>Streptomyces</taxon>
    </lineage>
</organism>
<keyword evidence="4" id="KW-1185">Reference proteome</keyword>